<evidence type="ECO:0000256" key="5">
    <source>
        <dbReference type="ARBA" id="ARBA00030932"/>
    </source>
</evidence>
<comment type="subcellular location">
    <subcellularLocation>
        <location evidence="1">Nucleus</location>
        <location evidence="1">Nucleolus</location>
    </subcellularLocation>
</comment>
<reference evidence="8 9" key="1">
    <citation type="submission" date="2024-01" db="EMBL/GenBank/DDBJ databases">
        <authorList>
            <person name="Allen C."/>
            <person name="Tagirdzhanova G."/>
        </authorList>
    </citation>
    <scope>NUCLEOTIDE SEQUENCE [LARGE SCALE GENOMIC DNA]</scope>
</reference>
<accession>A0ABP0CX98</accession>
<dbReference type="InterPro" id="IPR016024">
    <property type="entry name" value="ARM-type_fold"/>
</dbReference>
<dbReference type="Gene3D" id="1.25.10.10">
    <property type="entry name" value="Leucine-rich Repeat Variant"/>
    <property type="match status" value="1"/>
</dbReference>
<dbReference type="EMBL" id="CAWUHC010000166">
    <property type="protein sequence ID" value="CAK7236782.1"/>
    <property type="molecule type" value="Genomic_DNA"/>
</dbReference>
<evidence type="ECO:0000313" key="9">
    <source>
        <dbReference type="Proteomes" id="UP001642406"/>
    </source>
</evidence>
<protein>
    <recommendedName>
        <fullName evidence="2">Nucleolar protein 9</fullName>
    </recommendedName>
    <alternativeName>
        <fullName evidence="5 6">Pumilio domain-containing protein NOP9</fullName>
    </alternativeName>
</protein>
<feature type="region of interest" description="Disordered" evidence="7">
    <location>
        <begin position="107"/>
        <end position="148"/>
    </location>
</feature>
<dbReference type="InterPro" id="IPR001313">
    <property type="entry name" value="Pumilio_RNA-bd_rpt"/>
</dbReference>
<dbReference type="InterPro" id="IPR040000">
    <property type="entry name" value="NOP9"/>
</dbReference>
<feature type="compositionally biased region" description="Basic and acidic residues" evidence="7">
    <location>
        <begin position="786"/>
        <end position="803"/>
    </location>
</feature>
<feature type="region of interest" description="Disordered" evidence="7">
    <location>
        <begin position="879"/>
        <end position="971"/>
    </location>
</feature>
<name>A0ABP0CX98_9PEZI</name>
<feature type="compositionally biased region" description="Basic and acidic residues" evidence="7">
    <location>
        <begin position="915"/>
        <end position="948"/>
    </location>
</feature>
<comment type="function">
    <text evidence="4">RNA-binding nucleolar protein required for pre-rRNA processing. Involved in production of 18S rRNA and assembly of small ribosomal subunit.</text>
</comment>
<proteinExistence type="predicted"/>
<feature type="region of interest" description="Disordered" evidence="7">
    <location>
        <begin position="1"/>
        <end position="89"/>
    </location>
</feature>
<dbReference type="PANTHER" id="PTHR13102:SF0">
    <property type="entry name" value="NUCLEOLAR PROTEIN 9"/>
    <property type="match status" value="1"/>
</dbReference>
<evidence type="ECO:0000256" key="7">
    <source>
        <dbReference type="SAM" id="MobiDB-lite"/>
    </source>
</evidence>
<dbReference type="SUPFAM" id="SSF48371">
    <property type="entry name" value="ARM repeat"/>
    <property type="match status" value="1"/>
</dbReference>
<feature type="compositionally biased region" description="Low complexity" evidence="7">
    <location>
        <begin position="36"/>
        <end position="49"/>
    </location>
</feature>
<evidence type="ECO:0000256" key="1">
    <source>
        <dbReference type="ARBA" id="ARBA00004604"/>
    </source>
</evidence>
<keyword evidence="9" id="KW-1185">Reference proteome</keyword>
<feature type="region of interest" description="Disordered" evidence="7">
    <location>
        <begin position="786"/>
        <end position="809"/>
    </location>
</feature>
<evidence type="ECO:0000256" key="4">
    <source>
        <dbReference type="ARBA" id="ARBA00024893"/>
    </source>
</evidence>
<feature type="compositionally biased region" description="Basic residues" evidence="7">
    <location>
        <begin position="1"/>
        <end position="20"/>
    </location>
</feature>
<comment type="caution">
    <text evidence="8">The sequence shown here is derived from an EMBL/GenBank/DDBJ whole genome shotgun (WGS) entry which is preliminary data.</text>
</comment>
<dbReference type="InterPro" id="IPR011989">
    <property type="entry name" value="ARM-like"/>
</dbReference>
<feature type="compositionally biased region" description="Basic residues" evidence="7">
    <location>
        <begin position="949"/>
        <end position="960"/>
    </location>
</feature>
<dbReference type="PANTHER" id="PTHR13102">
    <property type="entry name" value="NUCLEOLAR PROTEIN 9"/>
    <property type="match status" value="1"/>
</dbReference>
<dbReference type="Pfam" id="PF22493">
    <property type="entry name" value="PUF_NOP9"/>
    <property type="match status" value="1"/>
</dbReference>
<organism evidence="8 9">
    <name type="scientific">Sporothrix bragantina</name>
    <dbReference type="NCBI Taxonomy" id="671064"/>
    <lineage>
        <taxon>Eukaryota</taxon>
        <taxon>Fungi</taxon>
        <taxon>Dikarya</taxon>
        <taxon>Ascomycota</taxon>
        <taxon>Pezizomycotina</taxon>
        <taxon>Sordariomycetes</taxon>
        <taxon>Sordariomycetidae</taxon>
        <taxon>Ophiostomatales</taxon>
        <taxon>Ophiostomataceae</taxon>
        <taxon>Sporothrix</taxon>
    </lineage>
</organism>
<sequence>MAKPRKSKRQQQRDERRKKKHDLEIIDGDVDDNYLQQQQQQQQQQQPEHQQPHDYEQQPHNRGGRGFDERPPKRTKVHKSASGANNTPLTVRRDGALFFDDVDGAGAPTLSGAPAEGEASSGRGKRKRGGDDDEMNSDINGNDVPMTNGDAPFDYGGDDGETEFFGLLTDSEHEYFRRADELLELNDFAGGDDERRVFLANVFREARGKELKVASSQSCSRLMERLIQVASVRQKKRLFAAFRGHIQTLVSHRFSSHCCEQLFLQSAPWVGRDDEDPNADADDVEEGDDELPSLEESFLFVLDELEASLGSLLVHCFASHTLRVLLVILAGRPLDGLATQSLLRSKRKENVRVGAFGQTVNTHSNDDNNDDGAATADMAANRIVPESFTFAVQKILGDVSQAIEGPLLNVLPTHPTGNPSLQLLLELDMAEKKETKGKKAKKETADGEDAVANPTTEEAAATPFVSLLERLLPGAPATLSDPTSQASTLVRTLIYDPIGSRLLETMITHCPGKLFKAIYNSAFAYVAPKKGSEEKESEPTRPMAVYLRNDVACFPSMRVIERLGRDDLTSVVQHQVLQLQADGTPAPPPASNGGRITPPMTVVGQLIERNRYNVLRTLFERCQARDVDSRMVQHLVNALQTAIGGGRQFPNALVTKLCLPDDAEVAAQRKTGKGGRSAAATAAGHACNLLTAMLAVPGGPASAVQAALLDVSGEQLTALATQSAAGARVLVAALQSPNSLRGHAAKIPLNKQLVARLVPHHLELATSPAGHVVLVAIIQTPSRTEVKAPPKFQRDNDKKDQKDGAPTSELSLPFHLKDALIAQLAAHEDELRQSWCGRIVWRAWKGDLWRTRRSEWVHFAKAGEPEGLKLATAPVLLKDREPIRGHPPKKEREVRHDRPERNGVAEVTEQEVPAVEEHAEQSETAEDKAAAKQAKKEAKEAKKAEKEAKKARKAEKKAKKAEKAKQDGEEA</sequence>
<gene>
    <name evidence="8" type="primary">NOP9</name>
    <name evidence="8" type="ORF">SBRCBS47491_009754</name>
</gene>
<feature type="compositionally biased region" description="Basic and acidic residues" evidence="7">
    <location>
        <begin position="879"/>
        <end position="903"/>
    </location>
</feature>
<keyword evidence="3" id="KW-0677">Repeat</keyword>
<evidence type="ECO:0000256" key="2">
    <source>
        <dbReference type="ARBA" id="ARBA00016427"/>
    </source>
</evidence>
<feature type="compositionally biased region" description="Basic and acidic residues" evidence="7">
    <location>
        <begin position="961"/>
        <end position="971"/>
    </location>
</feature>
<evidence type="ECO:0000256" key="6">
    <source>
        <dbReference type="ARBA" id="ARBA00031929"/>
    </source>
</evidence>
<evidence type="ECO:0000256" key="3">
    <source>
        <dbReference type="ARBA" id="ARBA00022737"/>
    </source>
</evidence>
<feature type="compositionally biased region" description="Basic and acidic residues" evidence="7">
    <location>
        <begin position="50"/>
        <end position="72"/>
    </location>
</feature>
<evidence type="ECO:0000313" key="8">
    <source>
        <dbReference type="EMBL" id="CAK7236782.1"/>
    </source>
</evidence>
<dbReference type="Proteomes" id="UP001642406">
    <property type="component" value="Unassembled WGS sequence"/>
</dbReference>